<dbReference type="PROSITE" id="PS00211">
    <property type="entry name" value="ABC_TRANSPORTER_1"/>
    <property type="match status" value="1"/>
</dbReference>
<evidence type="ECO:0000313" key="9">
    <source>
        <dbReference type="Proteomes" id="UP000184301"/>
    </source>
</evidence>
<gene>
    <name evidence="8" type="ORF">SAMN02745243_03037</name>
</gene>
<dbReference type="GO" id="GO:0005886">
    <property type="term" value="C:plasma membrane"/>
    <property type="evidence" value="ECO:0007669"/>
    <property type="project" value="UniProtKB-SubCell"/>
</dbReference>
<dbReference type="PROSITE" id="PS50893">
    <property type="entry name" value="ABC_TRANSPORTER_2"/>
    <property type="match status" value="1"/>
</dbReference>
<dbReference type="STRING" id="1121950.SAMN02745243_03037"/>
<dbReference type="SUPFAM" id="SSF52540">
    <property type="entry name" value="P-loop containing nucleoside triphosphate hydrolases"/>
    <property type="match status" value="1"/>
</dbReference>
<dbReference type="InterPro" id="IPR003439">
    <property type="entry name" value="ABC_transporter-like_ATP-bd"/>
</dbReference>
<keyword evidence="2" id="KW-0813">Transport</keyword>
<evidence type="ECO:0000259" key="7">
    <source>
        <dbReference type="PROSITE" id="PS50893"/>
    </source>
</evidence>
<keyword evidence="5 8" id="KW-0067">ATP-binding</keyword>
<evidence type="ECO:0000256" key="3">
    <source>
        <dbReference type="ARBA" id="ARBA00022475"/>
    </source>
</evidence>
<dbReference type="OrthoDB" id="9776369at2"/>
<dbReference type="SMART" id="SM00382">
    <property type="entry name" value="AAA"/>
    <property type="match status" value="1"/>
</dbReference>
<keyword evidence="9" id="KW-1185">Reference proteome</keyword>
<dbReference type="Proteomes" id="UP000184301">
    <property type="component" value="Unassembled WGS sequence"/>
</dbReference>
<proteinExistence type="predicted"/>
<dbReference type="Gene3D" id="3.40.50.300">
    <property type="entry name" value="P-loop containing nucleotide triphosphate hydrolases"/>
    <property type="match status" value="1"/>
</dbReference>
<keyword evidence="6" id="KW-0472">Membrane</keyword>
<evidence type="ECO:0000256" key="4">
    <source>
        <dbReference type="ARBA" id="ARBA00022741"/>
    </source>
</evidence>
<protein>
    <submittedName>
        <fullName evidence="8">Putative ABC transport system ATP-binding protein</fullName>
    </submittedName>
</protein>
<organism evidence="8 9">
    <name type="scientific">Hespellia stercorisuis DSM 15480</name>
    <dbReference type="NCBI Taxonomy" id="1121950"/>
    <lineage>
        <taxon>Bacteria</taxon>
        <taxon>Bacillati</taxon>
        <taxon>Bacillota</taxon>
        <taxon>Clostridia</taxon>
        <taxon>Lachnospirales</taxon>
        <taxon>Lachnospiraceae</taxon>
        <taxon>Hespellia</taxon>
    </lineage>
</organism>
<name>A0A1M6STP2_9FIRM</name>
<dbReference type="Pfam" id="PF00005">
    <property type="entry name" value="ABC_tran"/>
    <property type="match status" value="1"/>
</dbReference>
<comment type="subcellular location">
    <subcellularLocation>
        <location evidence="1">Cell membrane</location>
        <topology evidence="1">Peripheral membrane protein</topology>
    </subcellularLocation>
</comment>
<dbReference type="EMBL" id="FQZY01000052">
    <property type="protein sequence ID" value="SHK47938.1"/>
    <property type="molecule type" value="Genomic_DNA"/>
</dbReference>
<feature type="domain" description="ABC transporter" evidence="7">
    <location>
        <begin position="2"/>
        <end position="249"/>
    </location>
</feature>
<sequence length="257" mass="28842">MLELRGINKYYNPGTVNEMCLFQDFNLKVEKGEFVSVVGSNGSGKTSMLNIICGSIPVEAGQILVNDEDITRQKEFVRNRKIGRVYQNPAVGTCPSMTILENMSLADNKGRYFGLSRGINKARKEHYREILGQLGLGLEEKMDVKVGSLSGGQRQAMALLMSTMTPIEFLILDEHTAALDPKTAELIMRLTDQIVKEKQLTTIMVTHNLRYAVEYGNRLIMMHQGDCILDKAGKDKQNMETDDILRQFNEISIECGN</sequence>
<keyword evidence="3" id="KW-1003">Cell membrane</keyword>
<dbReference type="InterPro" id="IPR017871">
    <property type="entry name" value="ABC_transporter-like_CS"/>
</dbReference>
<dbReference type="PANTHER" id="PTHR42788:SF7">
    <property type="entry name" value="NITRATE ABC TRANSPORTER ATP-BINDING PROTEIN"/>
    <property type="match status" value="1"/>
</dbReference>
<evidence type="ECO:0000256" key="5">
    <source>
        <dbReference type="ARBA" id="ARBA00022840"/>
    </source>
</evidence>
<dbReference type="RefSeq" id="WP_073111961.1">
    <property type="nucleotide sequence ID" value="NZ_FQZY01000052.1"/>
</dbReference>
<dbReference type="GO" id="GO:0016887">
    <property type="term" value="F:ATP hydrolysis activity"/>
    <property type="evidence" value="ECO:0007669"/>
    <property type="project" value="InterPro"/>
</dbReference>
<dbReference type="InterPro" id="IPR050166">
    <property type="entry name" value="ABC_transporter_ATP-bind"/>
</dbReference>
<evidence type="ECO:0000256" key="6">
    <source>
        <dbReference type="ARBA" id="ARBA00023136"/>
    </source>
</evidence>
<dbReference type="GO" id="GO:0005524">
    <property type="term" value="F:ATP binding"/>
    <property type="evidence" value="ECO:0007669"/>
    <property type="project" value="UniProtKB-KW"/>
</dbReference>
<dbReference type="InterPro" id="IPR003593">
    <property type="entry name" value="AAA+_ATPase"/>
</dbReference>
<evidence type="ECO:0000313" key="8">
    <source>
        <dbReference type="EMBL" id="SHK47938.1"/>
    </source>
</evidence>
<reference evidence="8 9" key="1">
    <citation type="submission" date="2016-11" db="EMBL/GenBank/DDBJ databases">
        <authorList>
            <person name="Jaros S."/>
            <person name="Januszkiewicz K."/>
            <person name="Wedrychowicz H."/>
        </authorList>
    </citation>
    <scope>NUCLEOTIDE SEQUENCE [LARGE SCALE GENOMIC DNA]</scope>
    <source>
        <strain evidence="8 9">DSM 15480</strain>
    </source>
</reference>
<dbReference type="InterPro" id="IPR027417">
    <property type="entry name" value="P-loop_NTPase"/>
</dbReference>
<keyword evidence="4" id="KW-0547">Nucleotide-binding</keyword>
<evidence type="ECO:0000256" key="2">
    <source>
        <dbReference type="ARBA" id="ARBA00022448"/>
    </source>
</evidence>
<accession>A0A1M6STP2</accession>
<evidence type="ECO:0000256" key="1">
    <source>
        <dbReference type="ARBA" id="ARBA00004202"/>
    </source>
</evidence>
<dbReference type="PANTHER" id="PTHR42788">
    <property type="entry name" value="TAURINE IMPORT ATP-BINDING PROTEIN-RELATED"/>
    <property type="match status" value="1"/>
</dbReference>
<dbReference type="AlphaFoldDB" id="A0A1M6STP2"/>